<name>A0A371QAN0_STRIH</name>
<dbReference type="PROSITE" id="PS50931">
    <property type="entry name" value="HTH_LYSR"/>
    <property type="match status" value="1"/>
</dbReference>
<evidence type="ECO:0000256" key="1">
    <source>
        <dbReference type="ARBA" id="ARBA00009437"/>
    </source>
</evidence>
<dbReference type="InterPro" id="IPR036388">
    <property type="entry name" value="WH-like_DNA-bd_sf"/>
</dbReference>
<dbReference type="InterPro" id="IPR036390">
    <property type="entry name" value="WH_DNA-bd_sf"/>
</dbReference>
<evidence type="ECO:0000259" key="5">
    <source>
        <dbReference type="PROSITE" id="PS50931"/>
    </source>
</evidence>
<keyword evidence="4" id="KW-0804">Transcription</keyword>
<dbReference type="SUPFAM" id="SSF46785">
    <property type="entry name" value="Winged helix' DNA-binding domain"/>
    <property type="match status" value="1"/>
</dbReference>
<dbReference type="Gene3D" id="1.10.10.10">
    <property type="entry name" value="Winged helix-like DNA-binding domain superfamily/Winged helix DNA-binding domain"/>
    <property type="match status" value="1"/>
</dbReference>
<organism evidence="6 7">
    <name type="scientific">Streptomyces inhibens</name>
    <dbReference type="NCBI Taxonomy" id="2293571"/>
    <lineage>
        <taxon>Bacteria</taxon>
        <taxon>Bacillati</taxon>
        <taxon>Actinomycetota</taxon>
        <taxon>Actinomycetes</taxon>
        <taxon>Kitasatosporales</taxon>
        <taxon>Streptomycetaceae</taxon>
        <taxon>Streptomyces</taxon>
    </lineage>
</organism>
<evidence type="ECO:0000313" key="6">
    <source>
        <dbReference type="EMBL" id="REK91760.1"/>
    </source>
</evidence>
<dbReference type="RefSeq" id="WP_128503124.1">
    <property type="nucleotide sequence ID" value="NZ_QUAC01000016.1"/>
</dbReference>
<evidence type="ECO:0000313" key="7">
    <source>
        <dbReference type="Proteomes" id="UP000262477"/>
    </source>
</evidence>
<accession>A0A371QAN0</accession>
<dbReference type="OrthoDB" id="3181812at2"/>
<dbReference type="InterPro" id="IPR000847">
    <property type="entry name" value="LysR_HTH_N"/>
</dbReference>
<dbReference type="Pfam" id="PF03466">
    <property type="entry name" value="LysR_substrate"/>
    <property type="match status" value="1"/>
</dbReference>
<proteinExistence type="inferred from homology"/>
<feature type="domain" description="HTH lysR-type" evidence="5">
    <location>
        <begin position="1"/>
        <end position="58"/>
    </location>
</feature>
<evidence type="ECO:0000256" key="2">
    <source>
        <dbReference type="ARBA" id="ARBA00023015"/>
    </source>
</evidence>
<dbReference type="PANTHER" id="PTHR30419:SF28">
    <property type="entry name" value="HTH-TYPE TRANSCRIPTIONAL REGULATOR BSDA"/>
    <property type="match status" value="1"/>
</dbReference>
<comment type="similarity">
    <text evidence="1">Belongs to the LysR transcriptional regulatory family.</text>
</comment>
<keyword evidence="3" id="KW-0238">DNA-binding</keyword>
<dbReference type="InterPro" id="IPR050950">
    <property type="entry name" value="HTH-type_LysR_regulators"/>
</dbReference>
<keyword evidence="2" id="KW-0805">Transcription regulation</keyword>
<dbReference type="SUPFAM" id="SSF53850">
    <property type="entry name" value="Periplasmic binding protein-like II"/>
    <property type="match status" value="1"/>
</dbReference>
<dbReference type="Gene3D" id="3.40.190.290">
    <property type="match status" value="1"/>
</dbReference>
<evidence type="ECO:0000256" key="3">
    <source>
        <dbReference type="ARBA" id="ARBA00023125"/>
    </source>
</evidence>
<keyword evidence="7" id="KW-1185">Reference proteome</keyword>
<comment type="caution">
    <text evidence="6">The sequence shown here is derived from an EMBL/GenBank/DDBJ whole genome shotgun (WGS) entry which is preliminary data.</text>
</comment>
<dbReference type="EMBL" id="QUAC01000016">
    <property type="protein sequence ID" value="REK91760.1"/>
    <property type="molecule type" value="Genomic_DNA"/>
</dbReference>
<dbReference type="GO" id="GO:0005829">
    <property type="term" value="C:cytosol"/>
    <property type="evidence" value="ECO:0007669"/>
    <property type="project" value="TreeGrafter"/>
</dbReference>
<protein>
    <submittedName>
        <fullName evidence="6">LysR family transcriptional regulator</fullName>
    </submittedName>
</protein>
<dbReference type="Proteomes" id="UP000262477">
    <property type="component" value="Unassembled WGS sequence"/>
</dbReference>
<dbReference type="PRINTS" id="PR00039">
    <property type="entry name" value="HTHLYSR"/>
</dbReference>
<dbReference type="GO" id="GO:0003677">
    <property type="term" value="F:DNA binding"/>
    <property type="evidence" value="ECO:0007669"/>
    <property type="project" value="UniProtKB-KW"/>
</dbReference>
<dbReference type="InterPro" id="IPR005119">
    <property type="entry name" value="LysR_subst-bd"/>
</dbReference>
<dbReference type="GO" id="GO:0003700">
    <property type="term" value="F:DNA-binding transcription factor activity"/>
    <property type="evidence" value="ECO:0007669"/>
    <property type="project" value="InterPro"/>
</dbReference>
<reference evidence="6 7" key="1">
    <citation type="submission" date="2018-08" db="EMBL/GenBank/DDBJ databases">
        <title>Streptomyces NEAU-D10 sp. nov., a novel Actinomycete isolated from soil.</title>
        <authorList>
            <person name="Jin L."/>
        </authorList>
    </citation>
    <scope>NUCLEOTIDE SEQUENCE [LARGE SCALE GENOMIC DNA]</scope>
    <source>
        <strain evidence="6 7">NEAU-D10</strain>
    </source>
</reference>
<dbReference type="AlphaFoldDB" id="A0A371QAN0"/>
<gene>
    <name evidence="6" type="ORF">DY245_02950</name>
</gene>
<dbReference type="PANTHER" id="PTHR30419">
    <property type="entry name" value="HTH-TYPE TRANSCRIPTIONAL REGULATOR YBHD"/>
    <property type="match status" value="1"/>
</dbReference>
<dbReference type="FunFam" id="1.10.10.10:FF:000001">
    <property type="entry name" value="LysR family transcriptional regulator"/>
    <property type="match status" value="1"/>
</dbReference>
<dbReference type="Pfam" id="PF00126">
    <property type="entry name" value="HTH_1"/>
    <property type="match status" value="1"/>
</dbReference>
<evidence type="ECO:0000256" key="4">
    <source>
        <dbReference type="ARBA" id="ARBA00023163"/>
    </source>
</evidence>
<sequence length="300" mass="33039">MDLLSLRYFRAVARREHISRAAEELRVAQPSVSRTIARLEAELGVPLFDRQGRAIRLNRYGAAFLTRVERALNELDDARREVADAAGLDDGSVAFAAETLLPFTELLAGFRAAHPDVAVRCFQSTPDAMLDQLRSREVDFCIASQPLSGAGLGAVRLLHEEVLLVVPTGHPLTGRDRVTVADIAEEPFISTRPGHWQRSLLDRLFASIGRRPVISCEGDEPGATYFLVAAGLGVGLMPSLARADLSQAPLTWLHLDTPDCVRTLNLVRREDGYLSAAAARFRDMAVAHFAERAQRSYKQE</sequence>